<dbReference type="Proteomes" id="UP000310017">
    <property type="component" value="Chromosome"/>
</dbReference>
<comment type="similarity">
    <text evidence="4">Belongs to the beta-lactamase family.</text>
</comment>
<dbReference type="OrthoDB" id="9793489at2"/>
<dbReference type="InterPro" id="IPR051478">
    <property type="entry name" value="Beta-lactamase-like_AB/R"/>
</dbReference>
<dbReference type="Pfam" id="PF00144">
    <property type="entry name" value="Beta-lactamase"/>
    <property type="match status" value="1"/>
</dbReference>
<dbReference type="AlphaFoldDB" id="A0A5B7SKV8"/>
<dbReference type="KEGG" id="asag:FGM00_03235"/>
<evidence type="ECO:0000313" key="9">
    <source>
        <dbReference type="Proteomes" id="UP000310017"/>
    </source>
</evidence>
<evidence type="ECO:0000256" key="2">
    <source>
        <dbReference type="ARBA" id="ARBA00022801"/>
    </source>
</evidence>
<dbReference type="GO" id="GO:0008800">
    <property type="term" value="F:beta-lactamase activity"/>
    <property type="evidence" value="ECO:0007669"/>
    <property type="project" value="UniProtKB-UniRule"/>
</dbReference>
<keyword evidence="9" id="KW-1185">Reference proteome</keyword>
<name>A0A5B7SKV8_9FLAO</name>
<dbReference type="RefSeq" id="WP_138851528.1">
    <property type="nucleotide sequence ID" value="NZ_CP040710.1"/>
</dbReference>
<dbReference type="GO" id="GO:0030288">
    <property type="term" value="C:outer membrane-bounded periplasmic space"/>
    <property type="evidence" value="ECO:0007669"/>
    <property type="project" value="InterPro"/>
</dbReference>
<dbReference type="EC" id="3.5.2.6" evidence="5"/>
<proteinExistence type="inferred from homology"/>
<organism evidence="8 9">
    <name type="scientific">Aggregatimonas sangjinii</name>
    <dbReference type="NCBI Taxonomy" id="2583587"/>
    <lineage>
        <taxon>Bacteria</taxon>
        <taxon>Pseudomonadati</taxon>
        <taxon>Bacteroidota</taxon>
        <taxon>Flavobacteriia</taxon>
        <taxon>Flavobacteriales</taxon>
        <taxon>Flavobacteriaceae</taxon>
        <taxon>Aggregatimonas</taxon>
    </lineage>
</organism>
<gene>
    <name evidence="8" type="ORF">FGM00_03235</name>
</gene>
<keyword evidence="2 5" id="KW-0378">Hydrolase</keyword>
<reference evidence="8 9" key="1">
    <citation type="submission" date="2019-05" db="EMBL/GenBank/DDBJ databases">
        <title>Genome sequencing of F202Z8.</title>
        <authorList>
            <person name="Kwon Y.M."/>
        </authorList>
    </citation>
    <scope>NUCLEOTIDE SEQUENCE [LARGE SCALE GENOMIC DNA]</scope>
    <source>
        <strain evidence="8 9">F202Z8</strain>
    </source>
</reference>
<dbReference type="GO" id="GO:0046677">
    <property type="term" value="P:response to antibiotic"/>
    <property type="evidence" value="ECO:0007669"/>
    <property type="project" value="UniProtKB-UniRule"/>
</dbReference>
<dbReference type="GO" id="GO:0017001">
    <property type="term" value="P:antibiotic catabolic process"/>
    <property type="evidence" value="ECO:0007669"/>
    <property type="project" value="InterPro"/>
</dbReference>
<dbReference type="Gene3D" id="3.40.710.10">
    <property type="entry name" value="DD-peptidase/beta-lactamase superfamily"/>
    <property type="match status" value="1"/>
</dbReference>
<comment type="catalytic activity">
    <reaction evidence="5">
        <text>a beta-lactam + H2O = a substituted beta-amino acid</text>
        <dbReference type="Rhea" id="RHEA:20401"/>
        <dbReference type="ChEBI" id="CHEBI:15377"/>
        <dbReference type="ChEBI" id="CHEBI:35627"/>
        <dbReference type="ChEBI" id="CHEBI:140347"/>
        <dbReference type="EC" id="3.5.2.6"/>
    </reaction>
</comment>
<feature type="domain" description="Beta-lactamase-related" evidence="7">
    <location>
        <begin position="56"/>
        <end position="345"/>
    </location>
</feature>
<feature type="chain" id="PRO_5023056444" description="Beta-lactamase" evidence="6">
    <location>
        <begin position="20"/>
        <end position="370"/>
    </location>
</feature>
<dbReference type="PROSITE" id="PS00336">
    <property type="entry name" value="BETA_LACTAMASE_C"/>
    <property type="match status" value="1"/>
</dbReference>
<evidence type="ECO:0000256" key="4">
    <source>
        <dbReference type="ARBA" id="ARBA00038473"/>
    </source>
</evidence>
<dbReference type="EMBL" id="CP040710">
    <property type="protein sequence ID" value="QCW99175.1"/>
    <property type="molecule type" value="Genomic_DNA"/>
</dbReference>
<feature type="signal peptide" evidence="6">
    <location>
        <begin position="1"/>
        <end position="19"/>
    </location>
</feature>
<evidence type="ECO:0000256" key="5">
    <source>
        <dbReference type="RuleBase" id="RU361140"/>
    </source>
</evidence>
<comment type="similarity">
    <text evidence="1 5">Belongs to the class-C beta-lactamase family.</text>
</comment>
<sequence length="370" mass="40789">MKRYFILFLLLIIVGYSNAQTEVATDAQSPKQFGITRVEADSIFDKVKKLPKESQIAIALIKNGETRFYGIHRKNDSIFSIDNHEKVFEIGSISKVFTSTMLAQFVLEDKVKLTDAINDYLPISFKDDQRVTFQSLANHTSGLPRLPTNLVLDFIHRNNPYAEYDEIKLKTYLKDTMNLAEGIAPGQFEYSNLGAGLLGYTLSQIEKTDYQTLLQNRITNKYGMEHTTADRSEVGALLVPGRNGGTIVPNWDLAILVGAGGIVSSTEDLTKFALAQFDSANAEMVLTRTKTADMKEDTGVGLGWFIYKTDTGQTLHTHDGGTGGYTASMIIDCENKNGVIVLSNVSALGLGTDKINKLSGSLLRTLGDYK</sequence>
<accession>A0A5B7SKV8</accession>
<keyword evidence="3 5" id="KW-0046">Antibiotic resistance</keyword>
<keyword evidence="6" id="KW-0732">Signal</keyword>
<evidence type="ECO:0000256" key="1">
    <source>
        <dbReference type="ARBA" id="ARBA00007840"/>
    </source>
</evidence>
<dbReference type="PANTHER" id="PTHR22935:SF95">
    <property type="entry name" value="BETA-LACTAMASE-LIKE 1-RELATED"/>
    <property type="match status" value="1"/>
</dbReference>
<evidence type="ECO:0000259" key="7">
    <source>
        <dbReference type="Pfam" id="PF00144"/>
    </source>
</evidence>
<dbReference type="InterPro" id="IPR001466">
    <property type="entry name" value="Beta-lactam-related"/>
</dbReference>
<dbReference type="PANTHER" id="PTHR22935">
    <property type="entry name" value="PENICILLIN-BINDING PROTEIN"/>
    <property type="match status" value="1"/>
</dbReference>
<protein>
    <recommendedName>
        <fullName evidence="5">Beta-lactamase</fullName>
        <ecNumber evidence="5">3.5.2.6</ecNumber>
    </recommendedName>
</protein>
<evidence type="ECO:0000256" key="6">
    <source>
        <dbReference type="SAM" id="SignalP"/>
    </source>
</evidence>
<evidence type="ECO:0000256" key="3">
    <source>
        <dbReference type="ARBA" id="ARBA00023251"/>
    </source>
</evidence>
<evidence type="ECO:0000313" key="8">
    <source>
        <dbReference type="EMBL" id="QCW99175.1"/>
    </source>
</evidence>
<dbReference type="SUPFAM" id="SSF56601">
    <property type="entry name" value="beta-lactamase/transpeptidase-like"/>
    <property type="match status" value="1"/>
</dbReference>
<dbReference type="InterPro" id="IPR001586">
    <property type="entry name" value="Beta-lactam_class-C_AS"/>
</dbReference>
<dbReference type="InterPro" id="IPR012338">
    <property type="entry name" value="Beta-lactam/transpept-like"/>
</dbReference>